<proteinExistence type="predicted"/>
<reference evidence="2" key="1">
    <citation type="journal article" date="2019" name="Int. J. Syst. Evol. Microbiol.">
        <title>The Global Catalogue of Microorganisms (GCM) 10K type strain sequencing project: providing services to taxonomists for standard genome sequencing and annotation.</title>
        <authorList>
            <consortium name="The Broad Institute Genomics Platform"/>
            <consortium name="The Broad Institute Genome Sequencing Center for Infectious Disease"/>
            <person name="Wu L."/>
            <person name="Ma J."/>
        </authorList>
    </citation>
    <scope>NUCLEOTIDE SEQUENCE [LARGE SCALE GENOMIC DNA]</scope>
    <source>
        <strain evidence="2">CCUG 53903</strain>
    </source>
</reference>
<dbReference type="Proteomes" id="UP001596457">
    <property type="component" value="Unassembled WGS sequence"/>
</dbReference>
<gene>
    <name evidence="1" type="ORF">ACFQU0_18015</name>
</gene>
<evidence type="ECO:0000313" key="2">
    <source>
        <dbReference type="Proteomes" id="UP001596457"/>
    </source>
</evidence>
<protein>
    <submittedName>
        <fullName evidence="1">Uncharacterized protein</fullName>
    </submittedName>
</protein>
<sequence>MQEDTKRLLADAACALQALRDWVQAVPDDVAASLPAMPGVDGDWLDEVQAGLKAATAPI</sequence>
<name>A0ABW2SFZ4_9BURK</name>
<comment type="caution">
    <text evidence="1">The sequence shown here is derived from an EMBL/GenBank/DDBJ whole genome shotgun (WGS) entry which is preliminary data.</text>
</comment>
<organism evidence="1 2">
    <name type="scientific">Hydrogenophaga defluvii</name>
    <dbReference type="NCBI Taxonomy" id="249410"/>
    <lineage>
        <taxon>Bacteria</taxon>
        <taxon>Pseudomonadati</taxon>
        <taxon>Pseudomonadota</taxon>
        <taxon>Betaproteobacteria</taxon>
        <taxon>Burkholderiales</taxon>
        <taxon>Comamonadaceae</taxon>
        <taxon>Hydrogenophaga</taxon>
    </lineage>
</organism>
<dbReference type="RefSeq" id="WP_382203117.1">
    <property type="nucleotide sequence ID" value="NZ_JBHTBZ010000062.1"/>
</dbReference>
<keyword evidence="2" id="KW-1185">Reference proteome</keyword>
<evidence type="ECO:0000313" key="1">
    <source>
        <dbReference type="EMBL" id="MFC7462327.1"/>
    </source>
</evidence>
<dbReference type="EMBL" id="JBHTBZ010000062">
    <property type="protein sequence ID" value="MFC7462327.1"/>
    <property type="molecule type" value="Genomic_DNA"/>
</dbReference>
<accession>A0ABW2SFZ4</accession>